<dbReference type="Proteomes" id="UP000337909">
    <property type="component" value="Unassembled WGS sequence"/>
</dbReference>
<organism evidence="1 2">
    <name type="scientific">Pseudomonas fluorescens</name>
    <dbReference type="NCBI Taxonomy" id="294"/>
    <lineage>
        <taxon>Bacteria</taxon>
        <taxon>Pseudomonadati</taxon>
        <taxon>Pseudomonadota</taxon>
        <taxon>Gammaproteobacteria</taxon>
        <taxon>Pseudomonadales</taxon>
        <taxon>Pseudomonadaceae</taxon>
        <taxon>Pseudomonas</taxon>
    </lineage>
</organism>
<accession>A0A5E7FHL9</accession>
<dbReference type="Gene3D" id="2.30.110.50">
    <property type="match status" value="1"/>
</dbReference>
<reference evidence="1 2" key="1">
    <citation type="submission" date="2019-09" db="EMBL/GenBank/DDBJ databases">
        <authorList>
            <person name="Chandra G."/>
            <person name="Truman W A."/>
        </authorList>
    </citation>
    <scope>NUCLEOTIDE SEQUENCE [LARGE SCALE GENOMIC DNA]</scope>
    <source>
        <strain evidence="1">PS691</strain>
    </source>
</reference>
<sequence length="113" mass="12706">MSSQLRTFFDHSRHTLWVRNVDAALDVLTFHGEERLSQPFTYRVEFTCPEHDLAADQLLGKDARFSLHAVPQKLPFLGLSVPKVKPLRTLHGVISGFKGLSGSLDEARYEISG</sequence>
<gene>
    <name evidence="1" type="ORF">PS691_05511</name>
</gene>
<dbReference type="SUPFAM" id="SSF69279">
    <property type="entry name" value="Phage tail proteins"/>
    <property type="match status" value="1"/>
</dbReference>
<evidence type="ECO:0000313" key="2">
    <source>
        <dbReference type="Proteomes" id="UP000337909"/>
    </source>
</evidence>
<dbReference type="EMBL" id="CABVHQ010000098">
    <property type="protein sequence ID" value="VVO38414.1"/>
    <property type="molecule type" value="Genomic_DNA"/>
</dbReference>
<protein>
    <recommendedName>
        <fullName evidence="3">Type VI secretion system tip protein VgrG</fullName>
    </recommendedName>
</protein>
<dbReference type="AlphaFoldDB" id="A0A5E7FHL9"/>
<dbReference type="OrthoDB" id="6710627at2"/>
<proteinExistence type="predicted"/>
<evidence type="ECO:0008006" key="3">
    <source>
        <dbReference type="Google" id="ProtNLM"/>
    </source>
</evidence>
<evidence type="ECO:0000313" key="1">
    <source>
        <dbReference type="EMBL" id="VVO38414.1"/>
    </source>
</evidence>
<name>A0A5E7FHL9_PSEFL</name>